<comment type="subunit">
    <text evidence="11">The system is composed of three essential subunits: KdpA, KdpB and KdpC.</text>
</comment>
<keyword evidence="4 11" id="KW-0812">Transmembrane</keyword>
<evidence type="ECO:0000256" key="11">
    <source>
        <dbReference type="HAMAP-Rule" id="MF_00276"/>
    </source>
</evidence>
<evidence type="ECO:0000256" key="10">
    <source>
        <dbReference type="ARBA" id="ARBA00023136"/>
    </source>
</evidence>
<comment type="caution">
    <text evidence="12">The sequence shown here is derived from an EMBL/GenBank/DDBJ whole genome shotgun (WGS) entry which is preliminary data.</text>
</comment>
<protein>
    <recommendedName>
        <fullName evidence="11">Potassium-transporting ATPase KdpC subunit</fullName>
    </recommendedName>
    <alternativeName>
        <fullName evidence="11">ATP phosphohydrolase [potassium-transporting] C chain</fullName>
    </alternativeName>
    <alternativeName>
        <fullName evidence="11">Potassium-binding and translocating subunit C</fullName>
    </alternativeName>
    <alternativeName>
        <fullName evidence="11">Potassium-translocating ATPase C chain</fullName>
    </alternativeName>
</protein>
<dbReference type="RefSeq" id="WP_305025443.1">
    <property type="nucleotide sequence ID" value="NZ_JAUQTB010000013.1"/>
</dbReference>
<evidence type="ECO:0000256" key="1">
    <source>
        <dbReference type="ARBA" id="ARBA00022448"/>
    </source>
</evidence>
<dbReference type="NCBIfam" id="TIGR00681">
    <property type="entry name" value="kdpC"/>
    <property type="match status" value="1"/>
</dbReference>
<comment type="function">
    <text evidence="11">Part of the high-affinity ATP-driven potassium transport (or Kdp) system, which catalyzes the hydrolysis of ATP coupled with the electrogenic transport of potassium into the cytoplasm. This subunit acts as a catalytic chaperone that increases the ATP-binding affinity of the ATP-hydrolyzing subunit KdpB by the formation of a transient KdpB/KdpC/ATP ternary complex.</text>
</comment>
<evidence type="ECO:0000256" key="4">
    <source>
        <dbReference type="ARBA" id="ARBA00022692"/>
    </source>
</evidence>
<dbReference type="PANTHER" id="PTHR30042">
    <property type="entry name" value="POTASSIUM-TRANSPORTING ATPASE C CHAIN"/>
    <property type="match status" value="1"/>
</dbReference>
<keyword evidence="7 11" id="KW-0630">Potassium</keyword>
<dbReference type="PIRSF" id="PIRSF001296">
    <property type="entry name" value="K_ATPase_KdpC"/>
    <property type="match status" value="1"/>
</dbReference>
<keyword evidence="10 11" id="KW-0472">Membrane</keyword>
<keyword evidence="9 11" id="KW-0406">Ion transport</keyword>
<comment type="subcellular location">
    <subcellularLocation>
        <location evidence="11">Cell membrane</location>
        <topology evidence="11">Single-pass membrane protein</topology>
    </subcellularLocation>
</comment>
<proteinExistence type="inferred from homology"/>
<dbReference type="InterPro" id="IPR003820">
    <property type="entry name" value="KdpC"/>
</dbReference>
<accession>A0ABT9CG12</accession>
<keyword evidence="2 11" id="KW-1003">Cell membrane</keyword>
<dbReference type="HAMAP" id="MF_00276">
    <property type="entry name" value="KdpC"/>
    <property type="match status" value="1"/>
</dbReference>
<evidence type="ECO:0000256" key="9">
    <source>
        <dbReference type="ARBA" id="ARBA00023065"/>
    </source>
</evidence>
<sequence>MLMRYVMSSLRISLLMMIVLGLGYNLLVTGFAQTVMPERANGSLILNDQAEVVGSRLIGQENRDQAFFQNRVSSIEYNGASGSPNYAPSNPDMLKRTSDAVKEWHTQNPDVQIGSLPLDLITNSGSGLDPHISPAAAEVQIPRISKLTGISPSKLKLLVNKHTEGRELGFLGEPAVNVLELNLELKSLMPE</sequence>
<dbReference type="PANTHER" id="PTHR30042:SF2">
    <property type="entry name" value="POTASSIUM-TRANSPORTING ATPASE KDPC SUBUNIT"/>
    <property type="match status" value="1"/>
</dbReference>
<dbReference type="EMBL" id="JAUQTB010000013">
    <property type="protein sequence ID" value="MDO7908219.1"/>
    <property type="molecule type" value="Genomic_DNA"/>
</dbReference>
<keyword evidence="5 11" id="KW-0547">Nucleotide-binding</keyword>
<comment type="similarity">
    <text evidence="11">Belongs to the KdpC family.</text>
</comment>
<organism evidence="12 13">
    <name type="scientific">Paenibacillus lacisoli</name>
    <dbReference type="NCBI Taxonomy" id="3064525"/>
    <lineage>
        <taxon>Bacteria</taxon>
        <taxon>Bacillati</taxon>
        <taxon>Bacillota</taxon>
        <taxon>Bacilli</taxon>
        <taxon>Bacillales</taxon>
        <taxon>Paenibacillaceae</taxon>
        <taxon>Paenibacillus</taxon>
    </lineage>
</organism>
<evidence type="ECO:0000256" key="2">
    <source>
        <dbReference type="ARBA" id="ARBA00022475"/>
    </source>
</evidence>
<evidence type="ECO:0000256" key="5">
    <source>
        <dbReference type="ARBA" id="ARBA00022741"/>
    </source>
</evidence>
<evidence type="ECO:0000256" key="6">
    <source>
        <dbReference type="ARBA" id="ARBA00022840"/>
    </source>
</evidence>
<evidence type="ECO:0000313" key="13">
    <source>
        <dbReference type="Proteomes" id="UP001240171"/>
    </source>
</evidence>
<dbReference type="NCBIfam" id="NF001454">
    <property type="entry name" value="PRK00315.1"/>
    <property type="match status" value="1"/>
</dbReference>
<keyword evidence="1 11" id="KW-0813">Transport</keyword>
<keyword evidence="13" id="KW-1185">Reference proteome</keyword>
<evidence type="ECO:0000256" key="7">
    <source>
        <dbReference type="ARBA" id="ARBA00022958"/>
    </source>
</evidence>
<evidence type="ECO:0000256" key="8">
    <source>
        <dbReference type="ARBA" id="ARBA00022989"/>
    </source>
</evidence>
<gene>
    <name evidence="11 12" type="primary">kdpC</name>
    <name evidence="12" type="ORF">Q5741_17590</name>
</gene>
<evidence type="ECO:0000313" key="12">
    <source>
        <dbReference type="EMBL" id="MDO7908219.1"/>
    </source>
</evidence>
<keyword evidence="8 11" id="KW-1133">Transmembrane helix</keyword>
<keyword evidence="3 11" id="KW-0633">Potassium transport</keyword>
<dbReference type="Proteomes" id="UP001240171">
    <property type="component" value="Unassembled WGS sequence"/>
</dbReference>
<reference evidence="12 13" key="1">
    <citation type="submission" date="2023-07" db="EMBL/GenBank/DDBJ databases">
        <title>Paenibacillus sp. JX-17 nov. isolated from soil.</title>
        <authorList>
            <person name="Wan Y."/>
            <person name="Liu B."/>
        </authorList>
    </citation>
    <scope>NUCLEOTIDE SEQUENCE [LARGE SCALE GENOMIC DNA]</scope>
    <source>
        <strain evidence="12 13">JX-17</strain>
    </source>
</reference>
<dbReference type="Pfam" id="PF02669">
    <property type="entry name" value="KdpC"/>
    <property type="match status" value="1"/>
</dbReference>
<feature type="transmembrane region" description="Helical" evidence="11">
    <location>
        <begin position="12"/>
        <end position="32"/>
    </location>
</feature>
<evidence type="ECO:0000256" key="3">
    <source>
        <dbReference type="ARBA" id="ARBA00022538"/>
    </source>
</evidence>
<keyword evidence="6 11" id="KW-0067">ATP-binding</keyword>
<name>A0ABT9CG12_9BACL</name>